<reference evidence="2 3" key="1">
    <citation type="journal article" date="2013" name="Nature">
        <title>Insights into bilaterian evolution from three spiralian genomes.</title>
        <authorList>
            <person name="Simakov O."/>
            <person name="Marletaz F."/>
            <person name="Cho S.J."/>
            <person name="Edsinger-Gonzales E."/>
            <person name="Havlak P."/>
            <person name="Hellsten U."/>
            <person name="Kuo D.H."/>
            <person name="Larsson T."/>
            <person name="Lv J."/>
            <person name="Arendt D."/>
            <person name="Savage R."/>
            <person name="Osoegawa K."/>
            <person name="de Jong P."/>
            <person name="Grimwood J."/>
            <person name="Chapman J.A."/>
            <person name="Shapiro H."/>
            <person name="Aerts A."/>
            <person name="Otillar R.P."/>
            <person name="Terry A.Y."/>
            <person name="Boore J.L."/>
            <person name="Grigoriev I.V."/>
            <person name="Lindberg D.R."/>
            <person name="Seaver E.C."/>
            <person name="Weisblat D.A."/>
            <person name="Putnam N.H."/>
            <person name="Rokhsar D.S."/>
        </authorList>
    </citation>
    <scope>NUCLEOTIDE SEQUENCE [LARGE SCALE GENOMIC DNA]</scope>
</reference>
<feature type="domain" description="BTB" evidence="1">
    <location>
        <begin position="38"/>
        <end position="140"/>
    </location>
</feature>
<dbReference type="CDD" id="cd18361">
    <property type="entry name" value="BTB_POZ_KCTD1-like"/>
    <property type="match status" value="1"/>
</dbReference>
<dbReference type="InterPro" id="IPR003131">
    <property type="entry name" value="T1-type_BTB"/>
</dbReference>
<name>V4AP68_LOTGI</name>
<dbReference type="InterPro" id="IPR011333">
    <property type="entry name" value="SKP1/BTB/POZ_sf"/>
</dbReference>
<dbReference type="Pfam" id="PF02214">
    <property type="entry name" value="BTB_2"/>
    <property type="match status" value="1"/>
</dbReference>
<dbReference type="KEGG" id="lgi:LOTGIDRAFT_227007"/>
<dbReference type="HOGENOM" id="CLU_061268_1_0_1"/>
<dbReference type="RefSeq" id="XP_009052721.1">
    <property type="nucleotide sequence ID" value="XM_009054473.1"/>
</dbReference>
<dbReference type="Gene3D" id="3.30.710.10">
    <property type="entry name" value="Potassium Channel Kv1.1, Chain A"/>
    <property type="match status" value="1"/>
</dbReference>
<dbReference type="Pfam" id="PF20871">
    <property type="entry name" value="KCTD1-15_CTD"/>
    <property type="match status" value="1"/>
</dbReference>
<evidence type="ECO:0000313" key="2">
    <source>
        <dbReference type="EMBL" id="ESO96585.1"/>
    </source>
</evidence>
<dbReference type="STRING" id="225164.V4AP68"/>
<proteinExistence type="predicted"/>
<dbReference type="AlphaFoldDB" id="V4AP68"/>
<dbReference type="PANTHER" id="PTHR14499:SF67">
    <property type="entry name" value="BTB_POZ DOMAIN-CONTAINING PROTEIN TIWAZ"/>
    <property type="match status" value="1"/>
</dbReference>
<accession>V4AP68</accession>
<keyword evidence="3" id="KW-1185">Reference proteome</keyword>
<dbReference type="PANTHER" id="PTHR14499">
    <property type="entry name" value="POTASSIUM CHANNEL TETRAMERIZATION DOMAIN-CONTAINING"/>
    <property type="match status" value="1"/>
</dbReference>
<gene>
    <name evidence="2" type="ORF">LOTGIDRAFT_227007</name>
</gene>
<dbReference type="CTD" id="20247375"/>
<dbReference type="GeneID" id="20247375"/>
<dbReference type="InterPro" id="IPR048595">
    <property type="entry name" value="KCTD1-15-like_C"/>
</dbReference>
<protein>
    <recommendedName>
        <fullName evidence="1">BTB domain-containing protein</fullName>
    </recommendedName>
</protein>
<evidence type="ECO:0000259" key="1">
    <source>
        <dbReference type="SMART" id="SM00225"/>
    </source>
</evidence>
<dbReference type="InterPro" id="IPR000210">
    <property type="entry name" value="BTB/POZ_dom"/>
</dbReference>
<evidence type="ECO:0000313" key="3">
    <source>
        <dbReference type="Proteomes" id="UP000030746"/>
    </source>
</evidence>
<dbReference type="EMBL" id="KB201451">
    <property type="protein sequence ID" value="ESO96585.1"/>
    <property type="molecule type" value="Genomic_DNA"/>
</dbReference>
<dbReference type="SMART" id="SM00225">
    <property type="entry name" value="BTB"/>
    <property type="match status" value="1"/>
</dbReference>
<organism evidence="2 3">
    <name type="scientific">Lottia gigantea</name>
    <name type="common">Giant owl limpet</name>
    <dbReference type="NCBI Taxonomy" id="225164"/>
    <lineage>
        <taxon>Eukaryota</taxon>
        <taxon>Metazoa</taxon>
        <taxon>Spiralia</taxon>
        <taxon>Lophotrochozoa</taxon>
        <taxon>Mollusca</taxon>
        <taxon>Gastropoda</taxon>
        <taxon>Patellogastropoda</taxon>
        <taxon>Lottioidea</taxon>
        <taxon>Lottiidae</taxon>
        <taxon>Lottia</taxon>
    </lineage>
</organism>
<sequence>MSSPVTSRPSSATTPNGHFPKIGLSGVPCPATPTRYTAPVHIDVGGVIYTSSLETLTRYPESRLARMFNGSIPIVLDSLKQHYFIDRDGKMFRYILNYLRSQKLLLPTNFNEFDQLLEESRFYDINGMAKEVEMLRASKLGMKLPHQIKTEPNTSTTTTPTTCTSEFYDCIAVSISPDLGERISLSAERALIEEVFPELSSALVDTRNSGWNMDNRYIIRFPLNGFCKLNSVQVILRLLNYNFKIIASTGGGVEGQQFSEYLFCRNCKAIC</sequence>
<dbReference type="OrthoDB" id="2414723at2759"/>
<dbReference type="SUPFAM" id="SSF54695">
    <property type="entry name" value="POZ domain"/>
    <property type="match status" value="1"/>
</dbReference>
<dbReference type="Proteomes" id="UP000030746">
    <property type="component" value="Unassembled WGS sequence"/>
</dbReference>
<dbReference type="GO" id="GO:0051260">
    <property type="term" value="P:protein homooligomerization"/>
    <property type="evidence" value="ECO:0007669"/>
    <property type="project" value="InterPro"/>
</dbReference>
<dbReference type="OMA" id="FCDCIAV"/>